<keyword evidence="3" id="KW-1185">Reference proteome</keyword>
<feature type="compositionally biased region" description="Pro residues" evidence="1">
    <location>
        <begin position="381"/>
        <end position="394"/>
    </location>
</feature>
<dbReference type="GeneID" id="54289401"/>
<evidence type="ECO:0000256" key="1">
    <source>
        <dbReference type="SAM" id="MobiDB-lite"/>
    </source>
</evidence>
<feature type="compositionally biased region" description="Polar residues" evidence="1">
    <location>
        <begin position="395"/>
        <end position="406"/>
    </location>
</feature>
<name>A0A6A5XUA6_9PLEO</name>
<dbReference type="RefSeq" id="XP_033384569.1">
    <property type="nucleotide sequence ID" value="XM_033532004.1"/>
</dbReference>
<proteinExistence type="predicted"/>
<dbReference type="OrthoDB" id="3800944at2759"/>
<dbReference type="AlphaFoldDB" id="A0A6A5XUA6"/>
<sequence length="483" mass="53015">MPCGTPHPEVRSSIISDNPEYNTTVGLSFRRTEDGRRLSPRSQLNTLAGRLLDPSHDYQIPGEAPHQTALNIHRKPSPYPRMGEQCQEPTRARPDRDAIPKIALRHEKRSVAQSTVDENTSKAHGTDRDQSGPIINDDGKQSLRPPRTELSQLLSMTRGSSINGTSHIRAKAQGPLSADTACNTCKVSGSYNPRSPCSGPSHFCNRCHRFVGSAIMTVSSKPSQKQHPVLHQREPPPTLSKCPTIHRCKTCQTIPPDIYDEYQRFFPLCIVCKQMTDITRNDIVDHGGEVPPLVDGQGKQILGASKELHNWCSRVFQAAHDLNRVDSKISQVHRLPLARETAINKSNSGVKRDLPPQSGSKPSSNIITKDASPSPNQFVPHPAPPPPPPPPPRPRSQSLSQTSSTFPHGDSPSESSQPPTSSQTSLRSRASDDTLMQYPTPIMALLGVPAPNVRPQPLPIPYNARLAEVRVRQPKLVVGGRRT</sequence>
<reference evidence="2" key="1">
    <citation type="journal article" date="2020" name="Stud. Mycol.">
        <title>101 Dothideomycetes genomes: a test case for predicting lifestyles and emergence of pathogens.</title>
        <authorList>
            <person name="Haridas S."/>
            <person name="Albert R."/>
            <person name="Binder M."/>
            <person name="Bloem J."/>
            <person name="Labutti K."/>
            <person name="Salamov A."/>
            <person name="Andreopoulos B."/>
            <person name="Baker S."/>
            <person name="Barry K."/>
            <person name="Bills G."/>
            <person name="Bluhm B."/>
            <person name="Cannon C."/>
            <person name="Castanera R."/>
            <person name="Culley D."/>
            <person name="Daum C."/>
            <person name="Ezra D."/>
            <person name="Gonzalez J."/>
            <person name="Henrissat B."/>
            <person name="Kuo A."/>
            <person name="Liang C."/>
            <person name="Lipzen A."/>
            <person name="Lutzoni F."/>
            <person name="Magnuson J."/>
            <person name="Mondo S."/>
            <person name="Nolan M."/>
            <person name="Ohm R."/>
            <person name="Pangilinan J."/>
            <person name="Park H.-J."/>
            <person name="Ramirez L."/>
            <person name="Alfaro M."/>
            <person name="Sun H."/>
            <person name="Tritt A."/>
            <person name="Yoshinaga Y."/>
            <person name="Zwiers L.-H."/>
            <person name="Turgeon B."/>
            <person name="Goodwin S."/>
            <person name="Spatafora J."/>
            <person name="Crous P."/>
            <person name="Grigoriev I."/>
        </authorList>
    </citation>
    <scope>NUCLEOTIDE SEQUENCE</scope>
    <source>
        <strain evidence="2">CBS 175.79</strain>
    </source>
</reference>
<evidence type="ECO:0000313" key="2">
    <source>
        <dbReference type="EMBL" id="KAF2016230.1"/>
    </source>
</evidence>
<organism evidence="2 3">
    <name type="scientific">Aaosphaeria arxii CBS 175.79</name>
    <dbReference type="NCBI Taxonomy" id="1450172"/>
    <lineage>
        <taxon>Eukaryota</taxon>
        <taxon>Fungi</taxon>
        <taxon>Dikarya</taxon>
        <taxon>Ascomycota</taxon>
        <taxon>Pezizomycotina</taxon>
        <taxon>Dothideomycetes</taxon>
        <taxon>Pleosporomycetidae</taxon>
        <taxon>Pleosporales</taxon>
        <taxon>Pleosporales incertae sedis</taxon>
        <taxon>Aaosphaeria</taxon>
    </lineage>
</organism>
<feature type="compositionally biased region" description="Polar residues" evidence="1">
    <location>
        <begin position="357"/>
        <end position="377"/>
    </location>
</feature>
<feature type="region of interest" description="Disordered" evidence="1">
    <location>
        <begin position="343"/>
        <end position="435"/>
    </location>
</feature>
<feature type="compositionally biased region" description="Low complexity" evidence="1">
    <location>
        <begin position="412"/>
        <end position="425"/>
    </location>
</feature>
<dbReference type="Proteomes" id="UP000799778">
    <property type="component" value="Unassembled WGS sequence"/>
</dbReference>
<evidence type="ECO:0000313" key="3">
    <source>
        <dbReference type="Proteomes" id="UP000799778"/>
    </source>
</evidence>
<protein>
    <submittedName>
        <fullName evidence="2">Uncharacterized protein</fullName>
    </submittedName>
</protein>
<accession>A0A6A5XUA6</accession>
<feature type="region of interest" description="Disordered" evidence="1">
    <location>
        <begin position="72"/>
        <end position="146"/>
    </location>
</feature>
<gene>
    <name evidence="2" type="ORF">BU24DRAFT_462411</name>
</gene>
<dbReference type="EMBL" id="ML978069">
    <property type="protein sequence ID" value="KAF2016230.1"/>
    <property type="molecule type" value="Genomic_DNA"/>
</dbReference>
<feature type="compositionally biased region" description="Basic and acidic residues" evidence="1">
    <location>
        <begin position="119"/>
        <end position="130"/>
    </location>
</feature>
<feature type="compositionally biased region" description="Basic and acidic residues" evidence="1">
    <location>
        <begin position="90"/>
        <end position="99"/>
    </location>
</feature>